<keyword evidence="4" id="KW-1185">Reference proteome</keyword>
<feature type="domain" description="Apple" evidence="2">
    <location>
        <begin position="193"/>
        <end position="282"/>
    </location>
</feature>
<evidence type="ECO:0000313" key="4">
    <source>
        <dbReference type="Proteomes" id="UP001182556"/>
    </source>
</evidence>
<evidence type="ECO:0000313" key="3">
    <source>
        <dbReference type="EMBL" id="KAK1923829.1"/>
    </source>
</evidence>
<evidence type="ECO:0000259" key="2">
    <source>
        <dbReference type="PROSITE" id="PS50948"/>
    </source>
</evidence>
<keyword evidence="1" id="KW-0732">Signal</keyword>
<reference evidence="3" key="1">
    <citation type="submission" date="2023-02" db="EMBL/GenBank/DDBJ databases">
        <title>Identification and recombinant expression of a fungal hydrolase from Papiliotrema laurentii that hydrolyzes apple cutin and clears colloidal polyester polyurethane.</title>
        <authorList>
            <consortium name="DOE Joint Genome Institute"/>
            <person name="Roman V.A."/>
            <person name="Bojanowski C."/>
            <person name="Crable B.R."/>
            <person name="Wagner D.N."/>
            <person name="Hung C.S."/>
            <person name="Nadeau L.J."/>
            <person name="Schratz L."/>
            <person name="Haridas S."/>
            <person name="Pangilinan J."/>
            <person name="Lipzen A."/>
            <person name="Na H."/>
            <person name="Yan M."/>
            <person name="Ng V."/>
            <person name="Grigoriev I.V."/>
            <person name="Spatafora J.W."/>
            <person name="Barlow D."/>
            <person name="Biffinger J."/>
            <person name="Kelley-Loughnane N."/>
            <person name="Varaljay V.A."/>
            <person name="Crookes-Goodson W.J."/>
        </authorList>
    </citation>
    <scope>NUCLEOTIDE SEQUENCE</scope>
    <source>
        <strain evidence="3">5307AH</strain>
    </source>
</reference>
<protein>
    <recommendedName>
        <fullName evidence="2">Apple domain-containing protein</fullName>
    </recommendedName>
</protein>
<gene>
    <name evidence="3" type="ORF">DB88DRAFT_511356</name>
</gene>
<evidence type="ECO:0000256" key="1">
    <source>
        <dbReference type="SAM" id="SignalP"/>
    </source>
</evidence>
<dbReference type="AlphaFoldDB" id="A0AAD9CZX7"/>
<sequence length="303" mass="32675">MLRRFLLSLLLVCAILTLAKEPNTQLKGPKGVAPRPRTGREVIRSRQITRAKLDKLRERRNLIKKGMLQPRASAKIYPQCSVGSAAGFARIANYDYYAYDVPGGAIAAGSEAACLEYCKQDSTCVGVFWYPGQARPCFKKNVANSNAALIKNGPGNTANAAAVLRGSCSSIEPYFDAAKMVGCCDTFEQFPTCTTSTVAGFARFANWDYAGSDFAGNPFTDVSESVCLNRCLNAGNNCQGVFWWQANKACYLKTTSNQGTNFINTSGAARAEGSVSDLRGNCNVITSYTNSPARNAVCCNTYA</sequence>
<proteinExistence type="predicted"/>
<feature type="signal peptide" evidence="1">
    <location>
        <begin position="1"/>
        <end position="19"/>
    </location>
</feature>
<dbReference type="PROSITE" id="PS50948">
    <property type="entry name" value="PAN"/>
    <property type="match status" value="1"/>
</dbReference>
<dbReference type="EMBL" id="JAODAN010000006">
    <property type="protein sequence ID" value="KAK1923829.1"/>
    <property type="molecule type" value="Genomic_DNA"/>
</dbReference>
<organism evidence="3 4">
    <name type="scientific">Papiliotrema laurentii</name>
    <name type="common">Cryptococcus laurentii</name>
    <dbReference type="NCBI Taxonomy" id="5418"/>
    <lineage>
        <taxon>Eukaryota</taxon>
        <taxon>Fungi</taxon>
        <taxon>Dikarya</taxon>
        <taxon>Basidiomycota</taxon>
        <taxon>Agaricomycotina</taxon>
        <taxon>Tremellomycetes</taxon>
        <taxon>Tremellales</taxon>
        <taxon>Rhynchogastremaceae</taxon>
        <taxon>Papiliotrema</taxon>
    </lineage>
</organism>
<comment type="caution">
    <text evidence="3">The sequence shown here is derived from an EMBL/GenBank/DDBJ whole genome shotgun (WGS) entry which is preliminary data.</text>
</comment>
<dbReference type="Proteomes" id="UP001182556">
    <property type="component" value="Unassembled WGS sequence"/>
</dbReference>
<name>A0AAD9CZX7_PAPLA</name>
<feature type="chain" id="PRO_5042165834" description="Apple domain-containing protein" evidence="1">
    <location>
        <begin position="20"/>
        <end position="303"/>
    </location>
</feature>
<accession>A0AAD9CZX7</accession>
<dbReference type="InterPro" id="IPR003609">
    <property type="entry name" value="Pan_app"/>
</dbReference>